<keyword evidence="1" id="KW-1133">Transmembrane helix</keyword>
<dbReference type="OrthoDB" id="568963at2"/>
<sequence>MAIKPVHKRQIDRPSIAGFTLTELLVGGVISFFLITLSGYGLVSIITTSTTTNAQNERRVELNRAGDFIAQEIRTAATIVQDASISSEQPIEFLSGISPDISQVQPVLMLRMAQTNLIPIVYYLATPPNGIWQGPKAIYRWGPAYDDQGTYINPDAPTQWPHEPLIDLIESEGSLPTCETNWVGSGTPGFYVCVNATGDIAKVYQTGRINKVLAQTDTYRYSSTTAIRALEFAQTSGTSLGTTNSTACLLVMDEDSIDSDIPTIQDAAQNKGISVNALINKNNPTQLGNPTFLWNTSYTGDIVTIPTGQTGDEGVFSLPQTLNGQNGPLSLNDFLAGNLPQTNLDEVLNIQPLGNAQLNDLVGQSCTAIVYDSDISINVDPLQANLQGARLGRFNFTVQAVVPSSELSKLTIRVD</sequence>
<dbReference type="AlphaFoldDB" id="B0C5U3"/>
<dbReference type="HOGENOM" id="CLU_661609_0_0_3"/>
<protein>
    <recommendedName>
        <fullName evidence="4">Prepilin-type N-cleavage/methylation domain protein</fullName>
    </recommendedName>
</protein>
<reference evidence="2 3" key="1">
    <citation type="journal article" date="2008" name="Proc. Natl. Acad. Sci. U.S.A.">
        <title>Niche adaptation and genome expansion in the chlorophyll d-producing cyanobacterium Acaryochloris marina.</title>
        <authorList>
            <person name="Swingley W.D."/>
            <person name="Chen M."/>
            <person name="Cheung P.C."/>
            <person name="Conrad A.L."/>
            <person name="Dejesa L.C."/>
            <person name="Hao J."/>
            <person name="Honchak B.M."/>
            <person name="Karbach L.E."/>
            <person name="Kurdoglu A."/>
            <person name="Lahiri S."/>
            <person name="Mastrian S.D."/>
            <person name="Miyashita H."/>
            <person name="Page L."/>
            <person name="Ramakrishna P."/>
            <person name="Satoh S."/>
            <person name="Sattley W.M."/>
            <person name="Shimada Y."/>
            <person name="Taylor H.L."/>
            <person name="Tomo T."/>
            <person name="Tsuchiya T."/>
            <person name="Wang Z.T."/>
            <person name="Raymond J."/>
            <person name="Mimuro M."/>
            <person name="Blankenship R.E."/>
            <person name="Touchman J.W."/>
        </authorList>
    </citation>
    <scope>NUCLEOTIDE SEQUENCE [LARGE SCALE GENOMIC DNA]</scope>
    <source>
        <strain evidence="3">MBIC 11017</strain>
    </source>
</reference>
<name>B0C5U3_ACAM1</name>
<proteinExistence type="predicted"/>
<dbReference type="EMBL" id="CP000828">
    <property type="protein sequence ID" value="ABW29955.1"/>
    <property type="molecule type" value="Genomic_DNA"/>
</dbReference>
<accession>B0C5U3</accession>
<evidence type="ECO:0000313" key="3">
    <source>
        <dbReference type="Proteomes" id="UP000000268"/>
    </source>
</evidence>
<evidence type="ECO:0000313" key="2">
    <source>
        <dbReference type="EMBL" id="ABW29955.1"/>
    </source>
</evidence>
<dbReference type="KEGG" id="amr:AM1_4987"/>
<dbReference type="Proteomes" id="UP000000268">
    <property type="component" value="Chromosome"/>
</dbReference>
<organism evidence="2 3">
    <name type="scientific">Acaryochloris marina (strain MBIC 11017)</name>
    <dbReference type="NCBI Taxonomy" id="329726"/>
    <lineage>
        <taxon>Bacteria</taxon>
        <taxon>Bacillati</taxon>
        <taxon>Cyanobacteriota</taxon>
        <taxon>Cyanophyceae</taxon>
        <taxon>Acaryochloridales</taxon>
        <taxon>Acaryochloridaceae</taxon>
        <taxon>Acaryochloris</taxon>
    </lineage>
</organism>
<keyword evidence="3" id="KW-1185">Reference proteome</keyword>
<evidence type="ECO:0000256" key="1">
    <source>
        <dbReference type="SAM" id="Phobius"/>
    </source>
</evidence>
<evidence type="ECO:0008006" key="4">
    <source>
        <dbReference type="Google" id="ProtNLM"/>
    </source>
</evidence>
<keyword evidence="1" id="KW-0472">Membrane</keyword>
<dbReference type="eggNOG" id="COG4795">
    <property type="taxonomic scope" value="Bacteria"/>
</dbReference>
<dbReference type="RefSeq" id="WP_012165227.1">
    <property type="nucleotide sequence ID" value="NC_009925.1"/>
</dbReference>
<keyword evidence="1" id="KW-0812">Transmembrane</keyword>
<gene>
    <name evidence="2" type="ordered locus">AM1_4987</name>
</gene>
<feature type="transmembrane region" description="Helical" evidence="1">
    <location>
        <begin position="21"/>
        <end position="43"/>
    </location>
</feature>